<comment type="subcellular location">
    <subcellularLocation>
        <location evidence="1">Membrane</location>
        <topology evidence="1">Single-pass membrane protein</topology>
    </subcellularLocation>
</comment>
<dbReference type="GO" id="GO:0019534">
    <property type="term" value="F:toxin transmembrane transporter activity"/>
    <property type="evidence" value="ECO:0007669"/>
    <property type="project" value="InterPro"/>
</dbReference>
<evidence type="ECO:0000256" key="4">
    <source>
        <dbReference type="ARBA" id="ARBA00023136"/>
    </source>
</evidence>
<dbReference type="RefSeq" id="WP_246099040.1">
    <property type="nucleotide sequence ID" value="NZ_VJOL01000074.1"/>
</dbReference>
<accession>A0A554WWM4</accession>
<feature type="compositionally biased region" description="Basic and acidic residues" evidence="5">
    <location>
        <begin position="69"/>
        <end position="85"/>
    </location>
</feature>
<dbReference type="EMBL" id="VJOL01000074">
    <property type="protein sequence ID" value="TSE27982.1"/>
    <property type="molecule type" value="Genomic_DNA"/>
</dbReference>
<dbReference type="AlphaFoldDB" id="A0A554WWM4"/>
<keyword evidence="7" id="KW-1185">Reference proteome</keyword>
<sequence length="208" mass="23148">MQRQRDEQRRREEARRLAEARAAQAAREQAEREKAARERAAREKAAREQAAKEKAAREKAAQEQAANDKAARDKAARERAEREQALLEAERQRNLARILGQAQATGGPQARGTAQRDAGPSASYAGRLVAHIRPNIVFTDTVPGNPRAEVEVRTMPDGTILSSRLLKSSGHRAWDDAVLRAIERTGRLPRDEDGRVPPTLILGFRPNE</sequence>
<protein>
    <submittedName>
        <fullName evidence="6">Protein TolA</fullName>
    </submittedName>
</protein>
<dbReference type="GO" id="GO:0016020">
    <property type="term" value="C:membrane"/>
    <property type="evidence" value="ECO:0007669"/>
    <property type="project" value="UniProtKB-SubCell"/>
</dbReference>
<dbReference type="SUPFAM" id="SSF74653">
    <property type="entry name" value="TolA/TonB C-terminal domain"/>
    <property type="match status" value="1"/>
</dbReference>
<evidence type="ECO:0000256" key="5">
    <source>
        <dbReference type="SAM" id="MobiDB-lite"/>
    </source>
</evidence>
<dbReference type="InterPro" id="IPR006260">
    <property type="entry name" value="TonB/TolA_C"/>
</dbReference>
<feature type="compositionally biased region" description="Basic and acidic residues" evidence="5">
    <location>
        <begin position="1"/>
        <end position="19"/>
    </location>
</feature>
<keyword evidence="2" id="KW-0812">Transmembrane</keyword>
<dbReference type="Pfam" id="PF13103">
    <property type="entry name" value="TonB_2"/>
    <property type="match status" value="1"/>
</dbReference>
<gene>
    <name evidence="6" type="ORF">Tther_02457</name>
</gene>
<comment type="caution">
    <text evidence="6">The sequence shown here is derived from an EMBL/GenBank/DDBJ whole genome shotgun (WGS) entry which is preliminary data.</text>
</comment>
<dbReference type="NCBIfam" id="TIGR01352">
    <property type="entry name" value="tonB_Cterm"/>
    <property type="match status" value="1"/>
</dbReference>
<dbReference type="GO" id="GO:0043213">
    <property type="term" value="P:bacteriocin transport"/>
    <property type="evidence" value="ECO:0007669"/>
    <property type="project" value="InterPro"/>
</dbReference>
<feature type="region of interest" description="Disordered" evidence="5">
    <location>
        <begin position="1"/>
        <end position="85"/>
    </location>
</feature>
<dbReference type="Proteomes" id="UP000318542">
    <property type="component" value="Unassembled WGS sequence"/>
</dbReference>
<evidence type="ECO:0000256" key="1">
    <source>
        <dbReference type="ARBA" id="ARBA00004167"/>
    </source>
</evidence>
<proteinExistence type="predicted"/>
<name>A0A554WWM4_9BURK</name>
<evidence type="ECO:0000256" key="3">
    <source>
        <dbReference type="ARBA" id="ARBA00022989"/>
    </source>
</evidence>
<evidence type="ECO:0000313" key="7">
    <source>
        <dbReference type="Proteomes" id="UP000318542"/>
    </source>
</evidence>
<evidence type="ECO:0000313" key="6">
    <source>
        <dbReference type="EMBL" id="TSE27982.1"/>
    </source>
</evidence>
<feature type="region of interest" description="Disordered" evidence="5">
    <location>
        <begin position="101"/>
        <end position="121"/>
    </location>
</feature>
<reference evidence="6 7" key="1">
    <citation type="submission" date="2019-07" db="EMBL/GenBank/DDBJ databases">
        <title>Tepidimonas thermarum AA-1 draft genome.</title>
        <authorList>
            <person name="Da Costa M.S."/>
            <person name="Froufe H.J.C."/>
            <person name="Egas C."/>
            <person name="Albuquerque L."/>
        </authorList>
    </citation>
    <scope>NUCLEOTIDE SEQUENCE [LARGE SCALE GENOMIC DNA]</scope>
    <source>
        <strain evidence="6 7">AA-1</strain>
    </source>
</reference>
<dbReference type="NCBIfam" id="TIGR02794">
    <property type="entry name" value="tolA_full"/>
    <property type="match status" value="1"/>
</dbReference>
<keyword evidence="3" id="KW-1133">Transmembrane helix</keyword>
<keyword evidence="4" id="KW-0472">Membrane</keyword>
<dbReference type="Gene3D" id="3.30.1150.10">
    <property type="match status" value="1"/>
</dbReference>
<dbReference type="InterPro" id="IPR014161">
    <property type="entry name" value="Tol-Pal_TolA"/>
</dbReference>
<organism evidence="6 7">
    <name type="scientific">Tepidimonas thermarum</name>
    <dbReference type="NCBI Taxonomy" id="335431"/>
    <lineage>
        <taxon>Bacteria</taxon>
        <taxon>Pseudomonadati</taxon>
        <taxon>Pseudomonadota</taxon>
        <taxon>Betaproteobacteria</taxon>
        <taxon>Burkholderiales</taxon>
        <taxon>Tepidimonas</taxon>
    </lineage>
</organism>
<feature type="compositionally biased region" description="Basic and acidic residues" evidence="5">
    <location>
        <begin position="28"/>
        <end position="61"/>
    </location>
</feature>
<evidence type="ECO:0000256" key="2">
    <source>
        <dbReference type="ARBA" id="ARBA00022692"/>
    </source>
</evidence>